<keyword evidence="1" id="KW-0472">Membrane</keyword>
<dbReference type="Proteomes" id="UP000190130">
    <property type="component" value="Unassembled WGS sequence"/>
</dbReference>
<dbReference type="AlphaFoldDB" id="A0A0Q3T2J3"/>
<evidence type="ECO:0000313" key="2">
    <source>
        <dbReference type="EMBL" id="KQK31906.1"/>
    </source>
</evidence>
<keyword evidence="4" id="KW-1185">Reference proteome</keyword>
<name>A0A0Q3T2J3_9HYPH</name>
<evidence type="ECO:0008006" key="6">
    <source>
        <dbReference type="Google" id="ProtNLM"/>
    </source>
</evidence>
<dbReference type="STRING" id="53254.SAMN05660750_01076"/>
<evidence type="ECO:0000313" key="5">
    <source>
        <dbReference type="Proteomes" id="UP000190130"/>
    </source>
</evidence>
<feature type="transmembrane region" description="Helical" evidence="1">
    <location>
        <begin position="30"/>
        <end position="47"/>
    </location>
</feature>
<keyword evidence="1" id="KW-1133">Transmembrane helix</keyword>
<sequence>MMRVGLALLWVLAVRAAAQAELHPVLRACLVLPVLSFFPGYLLLRVLRVRVGGADMIPFAIALSWAILIASGFVLHAFQALSEEGWFAATGTTMVVLAVAAAAMPGPAPQPPTPLPRIDGLAIAGLAVAAGLAVGAVALAVWQAGNDRPFEILEFWMVEGSQPRELLIGMRNGDLDERHVRLEVRGVGRLIHSEPAMVLEPGQTVQRIVRVPFRDTGSAERISAVLLGEGDRILRHTHMTIGEAREPGRIGMEAGR</sequence>
<evidence type="ECO:0000256" key="1">
    <source>
        <dbReference type="SAM" id="Phobius"/>
    </source>
</evidence>
<dbReference type="Proteomes" id="UP000051562">
    <property type="component" value="Unassembled WGS sequence"/>
</dbReference>
<organism evidence="2 4">
    <name type="scientific">Bosea thiooxidans</name>
    <dbReference type="NCBI Taxonomy" id="53254"/>
    <lineage>
        <taxon>Bacteria</taxon>
        <taxon>Pseudomonadati</taxon>
        <taxon>Pseudomonadota</taxon>
        <taxon>Alphaproteobacteria</taxon>
        <taxon>Hyphomicrobiales</taxon>
        <taxon>Boseaceae</taxon>
        <taxon>Bosea</taxon>
    </lineage>
</organism>
<evidence type="ECO:0000313" key="4">
    <source>
        <dbReference type="Proteomes" id="UP000051562"/>
    </source>
</evidence>
<gene>
    <name evidence="2" type="ORF">ARD30_08605</name>
    <name evidence="3" type="ORF">SAMN05660750_01076</name>
</gene>
<feature type="transmembrane region" description="Helical" evidence="1">
    <location>
        <begin position="59"/>
        <end position="79"/>
    </location>
</feature>
<accession>A0A0Q3T2J3</accession>
<feature type="transmembrane region" description="Helical" evidence="1">
    <location>
        <begin position="85"/>
        <end position="108"/>
    </location>
</feature>
<keyword evidence="1" id="KW-0812">Transmembrane</keyword>
<dbReference type="EMBL" id="FUYX01000002">
    <property type="protein sequence ID" value="SKB51314.1"/>
    <property type="molecule type" value="Genomic_DNA"/>
</dbReference>
<reference evidence="3 5" key="2">
    <citation type="submission" date="2017-02" db="EMBL/GenBank/DDBJ databases">
        <authorList>
            <person name="Peterson S.W."/>
        </authorList>
    </citation>
    <scope>NUCLEOTIDE SEQUENCE [LARGE SCALE GENOMIC DNA]</scope>
    <source>
        <strain evidence="3 5">DSM 9653</strain>
    </source>
</reference>
<evidence type="ECO:0000313" key="3">
    <source>
        <dbReference type="EMBL" id="SKB51314.1"/>
    </source>
</evidence>
<protein>
    <recommendedName>
        <fullName evidence="6">DUF1616 domain-containing protein</fullName>
    </recommendedName>
</protein>
<proteinExistence type="predicted"/>
<feature type="transmembrane region" description="Helical" evidence="1">
    <location>
        <begin position="120"/>
        <end position="142"/>
    </location>
</feature>
<reference evidence="2 4" key="1">
    <citation type="submission" date="2015-10" db="EMBL/GenBank/DDBJ databases">
        <title>Draft genome of Bosea thiooxidans.</title>
        <authorList>
            <person name="Wang X."/>
        </authorList>
    </citation>
    <scope>NUCLEOTIDE SEQUENCE [LARGE SCALE GENOMIC DNA]</scope>
    <source>
        <strain evidence="2 4">CGMCC 9174</strain>
    </source>
</reference>
<dbReference type="EMBL" id="LMAR01000010">
    <property type="protein sequence ID" value="KQK31906.1"/>
    <property type="molecule type" value="Genomic_DNA"/>
</dbReference>